<dbReference type="RefSeq" id="WP_045247588.1">
    <property type="nucleotide sequence ID" value="NZ_DAIQHQ010000016.1"/>
</dbReference>
<feature type="region of interest" description="Disordered" evidence="1">
    <location>
        <begin position="1"/>
        <end position="27"/>
    </location>
</feature>
<dbReference type="Gene3D" id="3.20.20.100">
    <property type="entry name" value="NADP-dependent oxidoreductase domain"/>
    <property type="match status" value="1"/>
</dbReference>
<dbReference type="OrthoDB" id="9768793at2"/>
<comment type="caution">
    <text evidence="3">The sequence shown here is derived from an EMBL/GenBank/DDBJ whole genome shotgun (WGS) entry which is preliminary data.</text>
</comment>
<feature type="domain" description="NADP-dependent oxidoreductase" evidence="2">
    <location>
        <begin position="47"/>
        <end position="334"/>
    </location>
</feature>
<proteinExistence type="predicted"/>
<dbReference type="GO" id="GO:0005829">
    <property type="term" value="C:cytosol"/>
    <property type="evidence" value="ECO:0007669"/>
    <property type="project" value="TreeGrafter"/>
</dbReference>
<dbReference type="PATRIC" id="fig|400772.4.peg.1672"/>
<dbReference type="Pfam" id="PF00248">
    <property type="entry name" value="Aldo_ket_red"/>
    <property type="match status" value="1"/>
</dbReference>
<feature type="compositionally biased region" description="Basic and acidic residues" evidence="1">
    <location>
        <begin position="1"/>
        <end position="15"/>
    </location>
</feature>
<dbReference type="Proteomes" id="UP000033451">
    <property type="component" value="Unassembled WGS sequence"/>
</dbReference>
<reference evidence="3 4" key="1">
    <citation type="submission" date="2015-02" db="EMBL/GenBank/DDBJ databases">
        <title>Draft genome sequences of ten Microbacterium spp. with emphasis on heavy metal contaminated environments.</title>
        <authorList>
            <person name="Corretto E."/>
        </authorList>
    </citation>
    <scope>NUCLEOTIDE SEQUENCE [LARGE SCALE GENOMIC DNA]</scope>
    <source>
        <strain evidence="3 4">DSM 18659</strain>
    </source>
</reference>
<evidence type="ECO:0000313" key="4">
    <source>
        <dbReference type="Proteomes" id="UP000033451"/>
    </source>
</evidence>
<dbReference type="EMBL" id="JYIY01000074">
    <property type="protein sequence ID" value="KJL36319.1"/>
    <property type="molecule type" value="Genomic_DNA"/>
</dbReference>
<dbReference type="GO" id="GO:0016491">
    <property type="term" value="F:oxidoreductase activity"/>
    <property type="evidence" value="ECO:0007669"/>
    <property type="project" value="UniProtKB-KW"/>
</dbReference>
<evidence type="ECO:0000259" key="2">
    <source>
        <dbReference type="Pfam" id="PF00248"/>
    </source>
</evidence>
<dbReference type="AlphaFoldDB" id="A0A0F0LUB8"/>
<organism evidence="3 4">
    <name type="scientific">Microbacterium ginsengisoli</name>
    <dbReference type="NCBI Taxonomy" id="400772"/>
    <lineage>
        <taxon>Bacteria</taxon>
        <taxon>Bacillati</taxon>
        <taxon>Actinomycetota</taxon>
        <taxon>Actinomycetes</taxon>
        <taxon>Micrococcales</taxon>
        <taxon>Microbacteriaceae</taxon>
        <taxon>Microbacterium</taxon>
    </lineage>
</organism>
<dbReference type="PANTHER" id="PTHR43364">
    <property type="entry name" value="NADH-SPECIFIC METHYLGLYOXAL REDUCTASE-RELATED"/>
    <property type="match status" value="1"/>
</dbReference>
<dbReference type="InterPro" id="IPR036812">
    <property type="entry name" value="NAD(P)_OxRdtase_dom_sf"/>
</dbReference>
<dbReference type="SUPFAM" id="SSF51430">
    <property type="entry name" value="NAD(P)-linked oxidoreductase"/>
    <property type="match status" value="1"/>
</dbReference>
<accession>A0A0F0LUB8</accession>
<gene>
    <name evidence="3" type="primary">yhdN</name>
    <name evidence="3" type="ORF">RR49_01651</name>
</gene>
<evidence type="ECO:0000256" key="1">
    <source>
        <dbReference type="SAM" id="MobiDB-lite"/>
    </source>
</evidence>
<name>A0A0F0LUB8_9MICO</name>
<dbReference type="InterPro" id="IPR023210">
    <property type="entry name" value="NADP_OxRdtase_dom"/>
</dbReference>
<dbReference type="EC" id="1.1.1.-" evidence="3"/>
<sequence>MAWDDRLLGRSRAPETPHPSAPIPVQGPAVGAGLRIPLGESGFSVFPLILGGGDFGWTTDLPTAHQALDRYVELGGNAVHTSDSYGAGRSEHIVGSWIESRGLRESVVVTARVGAHEDHPGLGPVALVRGVEATLTRLRIDVIDVLYLDATRDSTPLEEVLATVDWLVGAGKVRAVGAYGLRPEALVEARIYASAGYPRLTVADVPYNLVRRSEFEGDMRLVVGAQQIALTPSHPLEHGFLSGAQRQRQRIVLSVRAAQLASNLNRRGTRVLRAMDGIGAELGVSNAAIAIAWLLAQSSVVAPIVNAQDADQVSDLVQGVGVRLTRAHLAELARALD</sequence>
<dbReference type="STRING" id="400772.RR49_01651"/>
<evidence type="ECO:0000313" key="3">
    <source>
        <dbReference type="EMBL" id="KJL36319.1"/>
    </source>
</evidence>
<dbReference type="InterPro" id="IPR050523">
    <property type="entry name" value="AKR_Detox_Biosynth"/>
</dbReference>
<dbReference type="PANTHER" id="PTHR43364:SF6">
    <property type="entry name" value="OXIDOREDUCTASE-RELATED"/>
    <property type="match status" value="1"/>
</dbReference>
<keyword evidence="3" id="KW-0560">Oxidoreductase</keyword>
<keyword evidence="4" id="KW-1185">Reference proteome</keyword>
<protein>
    <submittedName>
        <fullName evidence="3">General stress protein 69</fullName>
        <ecNumber evidence="3">1.1.1.-</ecNumber>
    </submittedName>
</protein>